<dbReference type="Pfam" id="PF07679">
    <property type="entry name" value="I-set"/>
    <property type="match status" value="1"/>
</dbReference>
<evidence type="ECO:0000256" key="6">
    <source>
        <dbReference type="SAM" id="Phobius"/>
    </source>
</evidence>
<feature type="region of interest" description="Disordered" evidence="5">
    <location>
        <begin position="928"/>
        <end position="974"/>
    </location>
</feature>
<keyword evidence="6" id="KW-1133">Transmembrane helix</keyword>
<dbReference type="InterPro" id="IPR013098">
    <property type="entry name" value="Ig_I-set"/>
</dbReference>
<feature type="compositionally biased region" description="Low complexity" evidence="5">
    <location>
        <begin position="1403"/>
        <end position="1420"/>
    </location>
</feature>
<feature type="compositionally biased region" description="Polar residues" evidence="5">
    <location>
        <begin position="1313"/>
        <end position="1337"/>
    </location>
</feature>
<dbReference type="CDD" id="cd15753">
    <property type="entry name" value="FYVE_SlaC2-c"/>
    <property type="match status" value="1"/>
</dbReference>
<dbReference type="FunFam" id="2.60.40.10:FF:000107">
    <property type="entry name" value="Myosin, light chain kinase a"/>
    <property type="match status" value="1"/>
</dbReference>
<feature type="compositionally biased region" description="Low complexity" evidence="5">
    <location>
        <begin position="1350"/>
        <end position="1365"/>
    </location>
</feature>
<evidence type="ECO:0000256" key="1">
    <source>
        <dbReference type="ARBA" id="ARBA00023054"/>
    </source>
</evidence>
<dbReference type="Pfam" id="PF02318">
    <property type="entry name" value="FYVE_2"/>
    <property type="match status" value="1"/>
</dbReference>
<keyword evidence="6" id="KW-0812">Transmembrane</keyword>
<feature type="region of interest" description="Disordered" evidence="5">
    <location>
        <begin position="1266"/>
        <end position="1288"/>
    </location>
</feature>
<keyword evidence="3" id="KW-0393">Immunoglobulin domain</keyword>
<feature type="region of interest" description="Disordered" evidence="5">
    <location>
        <begin position="1215"/>
        <end position="1235"/>
    </location>
</feature>
<dbReference type="PROSITE" id="PS50835">
    <property type="entry name" value="IG_LIKE"/>
    <property type="match status" value="2"/>
</dbReference>
<dbReference type="InterPro" id="IPR003599">
    <property type="entry name" value="Ig_sub"/>
</dbReference>
<dbReference type="Proteomes" id="UP000663852">
    <property type="component" value="Unassembled WGS sequence"/>
</dbReference>
<dbReference type="PANTHER" id="PTHR14555">
    <property type="entry name" value="MYELIN-ASSOCIATED OLIGODENDROCYTIC BASIC PROTEIN MOBP -RELATED"/>
    <property type="match status" value="1"/>
</dbReference>
<evidence type="ECO:0000313" key="9">
    <source>
        <dbReference type="EMBL" id="CAF0974224.1"/>
    </source>
</evidence>
<feature type="region of interest" description="Disordered" evidence="5">
    <location>
        <begin position="430"/>
        <end position="472"/>
    </location>
</feature>
<dbReference type="SMART" id="SM00408">
    <property type="entry name" value="IGc2"/>
    <property type="match status" value="2"/>
</dbReference>
<dbReference type="GO" id="GO:0017022">
    <property type="term" value="F:myosin binding"/>
    <property type="evidence" value="ECO:0007669"/>
    <property type="project" value="TreeGrafter"/>
</dbReference>
<sequence length="2303" mass="264875">MTRNPSVSGSEARSITSRASELSVLNDEECKRILSVVERDFKLRQEEYKRLDEIKKLIRQENERVQYLGGSKEFNAERCIRCFKPFRIFFNPKESCTECKFFVCHECAKYTPATKTWACKTCLELKNLEVLTSDWFYFESSKKHKRCGSAKVVRELHKREKELIELDEYVDDALDYEGLTNASKDPGSLVSFVPYDANVKRELKEYSTRLALLVERLQEDLSERNTYNNHRSVRDKITTIVRRGGKEGLKAHQQQLTTEIARARVALSGPLRRKLTYHSNPMSNPTKQVLYKRYPSMKRLLIIVVSYVTILQVLYEVQTVLVSIPCLAIITSVFLLILPQMLSSIVLKPVSLDPPTGSNTKTNTTHERDLQNLLIQQTEKVLRTNLQQFHRTLTEPNSSINNNNFDQKLAQAIFDKCVSKEIFQELPDVIDASAPPPPKPLRQTSNTSSSLTSLTKPSSSQPTWSNSSSASWEIKSRNDNIRKVIVSKRSAADEEEDTIKEDDEDEHLTNGTTKYQAITTTESIEFDNGLKLDLSSADDELTDRNRNRRSVDSDLEAIKRSKAKVGEWQTNFTLTESKSPHSGDETPRSTRDALFLTVPISANKDLSPRVGDKPLEDLADDDLYADDESSSYPIPINTVTLGEHSQVSDNESITNRKLFPLPANLLLQNHSSCSFRRPSYTYESDNDSITSTSNTSLAEMKTFIDEDKFRMDPSITDPKFVQRPKDTTSRHGETAKFKTKVQGTEPIDIFWFRFGTDDELVNDEKYQLSHDDSYHYLKIYSTRKEDEGAYLCVVANDKAQNVDIAKLSVKDNKRQFNPPTIISEFIDTDVCEGASLTLKCKLDQGYPKSRVLWYKENTLIQPNEHYKLYYYGDGQHVLHVDEATIEDDNGTFTCLALNAAGRVQITADVFVHEKEVIDIPHDSPVVRTIPRSLRKQKATRKHSDMDDDDEQQEGEPLTMSPPLSPIPRPVQSDDEELNAKRYMDKFRSDRSSQLLEDWQHLYEASVQSLESDDVGVRSVPRQQKPFYLERRPSIEKPIEEAPRSPIPLPQPERNVIKPKWEIRLPQLLNSTVGPDRQIRDHTRRHTTNIVFQQNQQQSTLTSLPTTQFNPVSLQSISASPMPTETDNGESSSPLVRQLKQKFDRMSTTNLTHEYSKNHPQSHIHRVGYDETDGAYPLLPVASLTCRGLTSNNGERSTTKSRPVLPINEKKTNPITSVSFDAGLPTNRTSHDKGNNDSIMSLPQRFDNQHSTTNVVKQLIGGGSGATLVYDSSTPNNKTSPSSAPSFQHQYYPNHQYQQQRKEHVRIEQTTQSLTKKMTNHQSTNKNSLTLTGRQLQPNSSPSHNTKSKSTKNVNNNDNSNNNNNNNHEKQQDLIPTKDSRDRSTPLSDKTSNPAKSVQTKSTDNSFDLTSPSSSNLSTRSITPVGRKSVLARAELWDRRISTNENDNNDVTITGVVRTTTGKNGISIYHFNIRRQSKMTEAILATRLRDIEEEIKSERDIRFRQEKELSALKIDFDELEQQLDEATTARDREFDANKRLKQEIHDLRQKLELQSTEYDENQSGFRRRFQDTVSDLTSQVEALSKGKARHDKESKTFILEIEELKTEVESLAKGKSQAVSMNKELESRLIEMTNKVDDAIRQLTEANTAKARLAEENLTFSRRLETVEFELTTIQTTYRRAQGDLEDARIQLESEMATNRTLQSTVKTFQMDLESTRLQLEDELEAKAELQKTLIKIQEETRHLRDRYEKELEAKNEEIEDHRRRFNARITEIQEQLTDVMTKASNLEKVKQRLQGELDKIADEVDKQRKRADEATRRNKQLETEVADNRQRLSQLNAELESALQAYRNYQSELVKVKSLNEQLTEQIEIITRDRRRLQDEMDVQLNQISDLNTRIIEMDRLRKQLEAEKLSLNSTIEDYREQLQIEVTKYNNLHGSVERMRTDLEKKLAEKEGELETIRSGHRRQIEQLQAQIEELEARYKSDLSRLKNKYQAEIEELHVRFETIKRAKADLENQLKKLQANLKDLQDQFIEEQTLHEATRELLAAADKRNGILRGEIEEIRILLDRSEKARKTTELELHDSEQRLTEVTSFANRAIAERKKFEADAIQYQGEIADIRQELKIVDERARKLGAELIHRDEDIRHEREKAAEAEASKRALDQQLRECNAKIDEAEAYARAEGKRIAAKYEGRIAQLETELELERARYQELLKDLRRYEKRVKDLLSQVDEEQTKVLSLTDSISKVNDKMRVYKAQIETAEASAAQVLTRARRLERELEDAEERAEMVTTTLIRARSVHRSVDYE</sequence>
<feature type="compositionally biased region" description="Low complexity" evidence="5">
    <location>
        <begin position="1271"/>
        <end position="1288"/>
    </location>
</feature>
<dbReference type="InterPro" id="IPR002928">
    <property type="entry name" value="Myosin_tail"/>
</dbReference>
<evidence type="ECO:0000313" key="10">
    <source>
        <dbReference type="Proteomes" id="UP000663852"/>
    </source>
</evidence>
<proteinExistence type="predicted"/>
<dbReference type="OrthoDB" id="10072397at2759"/>
<gene>
    <name evidence="9" type="ORF">EDS130_LOCUS13525</name>
</gene>
<dbReference type="SUPFAM" id="SSF57903">
    <property type="entry name" value="FYVE/PHD zinc finger"/>
    <property type="match status" value="1"/>
</dbReference>
<keyword evidence="6" id="KW-0472">Membrane</keyword>
<evidence type="ECO:0000259" key="7">
    <source>
        <dbReference type="PROSITE" id="PS50835"/>
    </source>
</evidence>
<protein>
    <submittedName>
        <fullName evidence="9">Uncharacterized protein</fullName>
    </submittedName>
</protein>
<dbReference type="InterPro" id="IPR014751">
    <property type="entry name" value="XRCC4-like_C"/>
</dbReference>
<dbReference type="InterPro" id="IPR013783">
    <property type="entry name" value="Ig-like_fold"/>
</dbReference>
<keyword evidence="2" id="KW-1015">Disulfide bond</keyword>
<dbReference type="InterPro" id="IPR010911">
    <property type="entry name" value="Rab_BD"/>
</dbReference>
<evidence type="ECO:0000256" key="4">
    <source>
        <dbReference type="SAM" id="Coils"/>
    </source>
</evidence>
<feature type="coiled-coil region" evidence="4">
    <location>
        <begin position="1487"/>
        <end position="1556"/>
    </location>
</feature>
<dbReference type="EMBL" id="CAJNOJ010000054">
    <property type="protein sequence ID" value="CAF0974224.1"/>
    <property type="molecule type" value="Genomic_DNA"/>
</dbReference>
<dbReference type="Gene3D" id="3.30.40.10">
    <property type="entry name" value="Zinc/RING finger domain, C3HC4 (zinc finger)"/>
    <property type="match status" value="1"/>
</dbReference>
<dbReference type="Pfam" id="PF01576">
    <property type="entry name" value="Myosin_tail_1"/>
    <property type="match status" value="1"/>
</dbReference>
<name>A0A814EYC4_ADIRI</name>
<feature type="compositionally biased region" description="Acidic residues" evidence="5">
    <location>
        <begin position="493"/>
        <end position="506"/>
    </location>
</feature>
<feature type="compositionally biased region" description="Polar residues" evidence="5">
    <location>
        <begin position="1384"/>
        <end position="1402"/>
    </location>
</feature>
<evidence type="ECO:0000256" key="3">
    <source>
        <dbReference type="ARBA" id="ARBA00023319"/>
    </source>
</evidence>
<accession>A0A814EYC4</accession>
<dbReference type="Gene3D" id="1.20.5.370">
    <property type="match status" value="1"/>
</dbReference>
<dbReference type="SUPFAM" id="SSF48726">
    <property type="entry name" value="Immunoglobulin"/>
    <property type="match status" value="2"/>
</dbReference>
<dbReference type="Gene3D" id="2.60.40.10">
    <property type="entry name" value="Immunoglobulins"/>
    <property type="match status" value="2"/>
</dbReference>
<feature type="transmembrane region" description="Helical" evidence="6">
    <location>
        <begin position="321"/>
        <end position="338"/>
    </location>
</feature>
<feature type="transmembrane region" description="Helical" evidence="6">
    <location>
        <begin position="297"/>
        <end position="315"/>
    </location>
</feature>
<dbReference type="Gene3D" id="1.20.5.340">
    <property type="match status" value="1"/>
</dbReference>
<dbReference type="SMART" id="SM00409">
    <property type="entry name" value="IG"/>
    <property type="match status" value="2"/>
</dbReference>
<dbReference type="FunFam" id="2.60.40.10:FF:000032">
    <property type="entry name" value="palladin isoform X1"/>
    <property type="match status" value="1"/>
</dbReference>
<dbReference type="InterPro" id="IPR003598">
    <property type="entry name" value="Ig_sub2"/>
</dbReference>
<dbReference type="InterPro" id="IPR013083">
    <property type="entry name" value="Znf_RING/FYVE/PHD"/>
</dbReference>
<dbReference type="GO" id="GO:0030864">
    <property type="term" value="C:cortical actin cytoskeleton"/>
    <property type="evidence" value="ECO:0007669"/>
    <property type="project" value="TreeGrafter"/>
</dbReference>
<feature type="coiled-coil region" evidence="4">
    <location>
        <begin position="1621"/>
        <end position="2289"/>
    </location>
</feature>
<reference evidence="9" key="1">
    <citation type="submission" date="2021-02" db="EMBL/GenBank/DDBJ databases">
        <authorList>
            <person name="Nowell W R."/>
        </authorList>
    </citation>
    <scope>NUCLEOTIDE SEQUENCE</scope>
</reference>
<feature type="compositionally biased region" description="Low complexity" evidence="5">
    <location>
        <begin position="443"/>
        <end position="472"/>
    </location>
</feature>
<dbReference type="PANTHER" id="PTHR14555:SF3">
    <property type="entry name" value="RABBD DOMAIN-CONTAINING PROTEIN"/>
    <property type="match status" value="1"/>
</dbReference>
<dbReference type="GO" id="GO:0003779">
    <property type="term" value="F:actin binding"/>
    <property type="evidence" value="ECO:0007669"/>
    <property type="project" value="TreeGrafter"/>
</dbReference>
<dbReference type="InterPro" id="IPR041282">
    <property type="entry name" value="FYVE_2"/>
</dbReference>
<feature type="compositionally biased region" description="Basic and acidic residues" evidence="5">
    <location>
        <begin position="578"/>
        <end position="590"/>
    </location>
</feature>
<dbReference type="InterPro" id="IPR007110">
    <property type="entry name" value="Ig-like_dom"/>
</dbReference>
<feature type="region of interest" description="Disordered" evidence="5">
    <location>
        <begin position="488"/>
        <end position="512"/>
    </location>
</feature>
<organism evidence="9 10">
    <name type="scientific">Adineta ricciae</name>
    <name type="common">Rotifer</name>
    <dbReference type="NCBI Taxonomy" id="249248"/>
    <lineage>
        <taxon>Eukaryota</taxon>
        <taxon>Metazoa</taxon>
        <taxon>Spiralia</taxon>
        <taxon>Gnathifera</taxon>
        <taxon>Rotifera</taxon>
        <taxon>Eurotatoria</taxon>
        <taxon>Bdelloidea</taxon>
        <taxon>Adinetida</taxon>
        <taxon>Adinetidae</taxon>
        <taxon>Adineta</taxon>
    </lineage>
</organism>
<evidence type="ECO:0000256" key="2">
    <source>
        <dbReference type="ARBA" id="ARBA00023157"/>
    </source>
</evidence>
<feature type="domain" description="Ig-like" evidence="7">
    <location>
        <begin position="819"/>
        <end position="906"/>
    </location>
</feature>
<dbReference type="InterPro" id="IPR011011">
    <property type="entry name" value="Znf_FYVE_PHD"/>
</dbReference>
<keyword evidence="1 4" id="KW-0175">Coiled coil</keyword>
<dbReference type="GO" id="GO:0006886">
    <property type="term" value="P:intracellular protein transport"/>
    <property type="evidence" value="ECO:0007669"/>
    <property type="project" value="InterPro"/>
</dbReference>
<feature type="compositionally biased region" description="Basic and acidic residues" evidence="5">
    <location>
        <begin position="1366"/>
        <end position="1383"/>
    </location>
</feature>
<feature type="domain" description="RabBD" evidence="8">
    <location>
        <begin position="19"/>
        <end position="139"/>
    </location>
</feature>
<dbReference type="Pfam" id="PF13927">
    <property type="entry name" value="Ig_3"/>
    <property type="match status" value="1"/>
</dbReference>
<dbReference type="SUPFAM" id="SSF90257">
    <property type="entry name" value="Myosin rod fragments"/>
    <property type="match status" value="3"/>
</dbReference>
<comment type="caution">
    <text evidence="9">The sequence shown here is derived from an EMBL/GenBank/DDBJ whole genome shotgun (WGS) entry which is preliminary data.</text>
</comment>
<evidence type="ECO:0000259" key="8">
    <source>
        <dbReference type="PROSITE" id="PS50916"/>
    </source>
</evidence>
<evidence type="ECO:0000256" key="5">
    <source>
        <dbReference type="SAM" id="MobiDB-lite"/>
    </source>
</evidence>
<feature type="domain" description="Ig-like" evidence="7">
    <location>
        <begin position="718"/>
        <end position="808"/>
    </location>
</feature>
<feature type="region of interest" description="Disordered" evidence="5">
    <location>
        <begin position="1313"/>
        <end position="1422"/>
    </location>
</feature>
<feature type="region of interest" description="Disordered" evidence="5">
    <location>
        <begin position="571"/>
        <end position="590"/>
    </location>
</feature>
<dbReference type="GO" id="GO:0031267">
    <property type="term" value="F:small GTPase binding"/>
    <property type="evidence" value="ECO:0007669"/>
    <property type="project" value="InterPro"/>
</dbReference>
<dbReference type="InterPro" id="IPR036179">
    <property type="entry name" value="Ig-like_dom_sf"/>
</dbReference>
<dbReference type="PROSITE" id="PS50916">
    <property type="entry name" value="RABBD"/>
    <property type="match status" value="1"/>
</dbReference>
<dbReference type="InterPro" id="IPR051745">
    <property type="entry name" value="Intracell_Transport_Effector"/>
</dbReference>
<dbReference type="GO" id="GO:0016459">
    <property type="term" value="C:myosin complex"/>
    <property type="evidence" value="ECO:0007669"/>
    <property type="project" value="InterPro"/>
</dbReference>